<evidence type="ECO:0000313" key="1">
    <source>
        <dbReference type="EMBL" id="KAK6988189.1"/>
    </source>
</evidence>
<protein>
    <recommendedName>
        <fullName evidence="3">F-box domain-containing protein</fullName>
    </recommendedName>
</protein>
<name>A0AAV9ZNW5_9AGAR</name>
<gene>
    <name evidence="1" type="ORF">R3P38DRAFT_2660923</name>
</gene>
<evidence type="ECO:0000313" key="2">
    <source>
        <dbReference type="Proteomes" id="UP001362999"/>
    </source>
</evidence>
<accession>A0AAV9ZNW5</accession>
<reference evidence="1 2" key="1">
    <citation type="journal article" date="2024" name="J Genomics">
        <title>Draft genome sequencing and assembly of Favolaschia claudopus CIRM-BRFM 2984 isolated from oak limbs.</title>
        <authorList>
            <person name="Navarro D."/>
            <person name="Drula E."/>
            <person name="Chaduli D."/>
            <person name="Cazenave R."/>
            <person name="Ahrendt S."/>
            <person name="Wang J."/>
            <person name="Lipzen A."/>
            <person name="Daum C."/>
            <person name="Barry K."/>
            <person name="Grigoriev I.V."/>
            <person name="Favel A."/>
            <person name="Rosso M.N."/>
            <person name="Martin F."/>
        </authorList>
    </citation>
    <scope>NUCLEOTIDE SEQUENCE [LARGE SCALE GENOMIC DNA]</scope>
    <source>
        <strain evidence="1 2">CIRM-BRFM 2984</strain>
    </source>
</reference>
<keyword evidence="2" id="KW-1185">Reference proteome</keyword>
<dbReference type="Proteomes" id="UP001362999">
    <property type="component" value="Unassembled WGS sequence"/>
</dbReference>
<evidence type="ECO:0008006" key="3">
    <source>
        <dbReference type="Google" id="ProtNLM"/>
    </source>
</evidence>
<dbReference type="InterPro" id="IPR032675">
    <property type="entry name" value="LRR_dom_sf"/>
</dbReference>
<dbReference type="Gene3D" id="3.80.10.10">
    <property type="entry name" value="Ribonuclease Inhibitor"/>
    <property type="match status" value="1"/>
</dbReference>
<sequence length="264" mass="29107">MHRCLSVLEILELICSHLDGRQRRPALAALARTCQSFSDPALCVLWQKHSSLAPFLKLMPTDLIRQSSDLPRTWNLLRPITVSDWDRPNVFAPRVRELVVQTLDWNQVADIFPILSACAPLGVIFPNLRSLTCYITLVEAANLPSIRSFFSSTLQEIKFVCRWNVTSISLISALPITCPTVKHVSVSCASPGGLGITTSLFVKGLHYLVSLSLGGAECNSAVISHLGQLSTLTKLEFVSLPDTFSFQPSSTPNLFPTLRTLSFL</sequence>
<proteinExistence type="predicted"/>
<comment type="caution">
    <text evidence="1">The sequence shown here is derived from an EMBL/GenBank/DDBJ whole genome shotgun (WGS) entry which is preliminary data.</text>
</comment>
<dbReference type="AlphaFoldDB" id="A0AAV9ZNW5"/>
<dbReference type="EMBL" id="JAWWNJ010000125">
    <property type="protein sequence ID" value="KAK6988189.1"/>
    <property type="molecule type" value="Genomic_DNA"/>
</dbReference>
<organism evidence="1 2">
    <name type="scientific">Favolaschia claudopus</name>
    <dbReference type="NCBI Taxonomy" id="2862362"/>
    <lineage>
        <taxon>Eukaryota</taxon>
        <taxon>Fungi</taxon>
        <taxon>Dikarya</taxon>
        <taxon>Basidiomycota</taxon>
        <taxon>Agaricomycotina</taxon>
        <taxon>Agaricomycetes</taxon>
        <taxon>Agaricomycetidae</taxon>
        <taxon>Agaricales</taxon>
        <taxon>Marasmiineae</taxon>
        <taxon>Mycenaceae</taxon>
        <taxon>Favolaschia</taxon>
    </lineage>
</organism>